<evidence type="ECO:0000313" key="2">
    <source>
        <dbReference type="EMBL" id="PKU84821.1"/>
    </source>
</evidence>
<sequence>MNEIAKSLSLEIKGNQTNVNEEVQKNILSITVIEEGEISNETEHCMVVDPVEVMIPSNEEMEGMILRSSETIKQIFNHPVCIQDDALADLMRFVLIGQDDFHIILDDKVFSWPLMATEDRQTMAAGAPIILRPPPPPSSRNISRQIDSSPPTFGDNGYDKEGKFWFNKESPLVIKEGRMIVKKKNFDCIRKGKQVLMEEDCNSQPKDICFSDMVLNPGIPYQIANCTPTSCNNGTTTKETDVNGELKNNHNTEDLDITGANVNTIEQDSLEISLVNSDLFKVRECEAGELGNCSFQKENAECSKTISHNTSLNAWKKKAKIKVSELNFGKNFIKEDGVVKLHV</sequence>
<dbReference type="EMBL" id="KZ502027">
    <property type="protein sequence ID" value="PKU84821.1"/>
    <property type="molecule type" value="Genomic_DNA"/>
</dbReference>
<dbReference type="Proteomes" id="UP000233837">
    <property type="component" value="Unassembled WGS sequence"/>
</dbReference>
<evidence type="ECO:0000256" key="1">
    <source>
        <dbReference type="SAM" id="MobiDB-lite"/>
    </source>
</evidence>
<feature type="region of interest" description="Disordered" evidence="1">
    <location>
        <begin position="130"/>
        <end position="153"/>
    </location>
</feature>
<reference evidence="2 3" key="2">
    <citation type="journal article" date="2017" name="Nature">
        <title>The Apostasia genome and the evolution of orchids.</title>
        <authorList>
            <person name="Zhang G.Q."/>
            <person name="Liu K.W."/>
            <person name="Li Z."/>
            <person name="Lohaus R."/>
            <person name="Hsiao Y.Y."/>
            <person name="Niu S.C."/>
            <person name="Wang J.Y."/>
            <person name="Lin Y.C."/>
            <person name="Xu Q."/>
            <person name="Chen L.J."/>
            <person name="Yoshida K."/>
            <person name="Fujiwara S."/>
            <person name="Wang Z.W."/>
            <person name="Zhang Y.Q."/>
            <person name="Mitsuda N."/>
            <person name="Wang M."/>
            <person name="Liu G.H."/>
            <person name="Pecoraro L."/>
            <person name="Huang H.X."/>
            <person name="Xiao X.J."/>
            <person name="Lin M."/>
            <person name="Wu X.Y."/>
            <person name="Wu W.L."/>
            <person name="Chen Y.Y."/>
            <person name="Chang S.B."/>
            <person name="Sakamoto S."/>
            <person name="Ohme-Takagi M."/>
            <person name="Yagi M."/>
            <person name="Zeng S.J."/>
            <person name="Shen C.Y."/>
            <person name="Yeh C.M."/>
            <person name="Luo Y.B."/>
            <person name="Tsai W.C."/>
            <person name="Van de Peer Y."/>
            <person name="Liu Z.J."/>
        </authorList>
    </citation>
    <scope>NUCLEOTIDE SEQUENCE [LARGE SCALE GENOMIC DNA]</scope>
    <source>
        <tissue evidence="2">The whole plant</tissue>
    </source>
</reference>
<keyword evidence="3" id="KW-1185">Reference proteome</keyword>
<name>A0A2I0XA93_9ASPA</name>
<gene>
    <name evidence="2" type="ORF">MA16_Dca022311</name>
</gene>
<accession>A0A2I0XA93</accession>
<dbReference type="AlphaFoldDB" id="A0A2I0XA93"/>
<evidence type="ECO:0000313" key="3">
    <source>
        <dbReference type="Proteomes" id="UP000233837"/>
    </source>
</evidence>
<protein>
    <submittedName>
        <fullName evidence="2">Uncharacterized protein</fullName>
    </submittedName>
</protein>
<proteinExistence type="predicted"/>
<organism evidence="2 3">
    <name type="scientific">Dendrobium catenatum</name>
    <dbReference type="NCBI Taxonomy" id="906689"/>
    <lineage>
        <taxon>Eukaryota</taxon>
        <taxon>Viridiplantae</taxon>
        <taxon>Streptophyta</taxon>
        <taxon>Embryophyta</taxon>
        <taxon>Tracheophyta</taxon>
        <taxon>Spermatophyta</taxon>
        <taxon>Magnoliopsida</taxon>
        <taxon>Liliopsida</taxon>
        <taxon>Asparagales</taxon>
        <taxon>Orchidaceae</taxon>
        <taxon>Epidendroideae</taxon>
        <taxon>Malaxideae</taxon>
        <taxon>Dendrobiinae</taxon>
        <taxon>Dendrobium</taxon>
    </lineage>
</organism>
<reference evidence="2 3" key="1">
    <citation type="journal article" date="2016" name="Sci. Rep.">
        <title>The Dendrobium catenatum Lindl. genome sequence provides insights into polysaccharide synthase, floral development and adaptive evolution.</title>
        <authorList>
            <person name="Zhang G.Q."/>
            <person name="Xu Q."/>
            <person name="Bian C."/>
            <person name="Tsai W.C."/>
            <person name="Yeh C.M."/>
            <person name="Liu K.W."/>
            <person name="Yoshida K."/>
            <person name="Zhang L.S."/>
            <person name="Chang S.B."/>
            <person name="Chen F."/>
            <person name="Shi Y."/>
            <person name="Su Y.Y."/>
            <person name="Zhang Y.Q."/>
            <person name="Chen L.J."/>
            <person name="Yin Y."/>
            <person name="Lin M."/>
            <person name="Huang H."/>
            <person name="Deng H."/>
            <person name="Wang Z.W."/>
            <person name="Zhu S.L."/>
            <person name="Zhao X."/>
            <person name="Deng C."/>
            <person name="Niu S.C."/>
            <person name="Huang J."/>
            <person name="Wang M."/>
            <person name="Liu G.H."/>
            <person name="Yang H.J."/>
            <person name="Xiao X.J."/>
            <person name="Hsiao Y.Y."/>
            <person name="Wu W.L."/>
            <person name="Chen Y.Y."/>
            <person name="Mitsuda N."/>
            <person name="Ohme-Takagi M."/>
            <person name="Luo Y.B."/>
            <person name="Van de Peer Y."/>
            <person name="Liu Z.J."/>
        </authorList>
    </citation>
    <scope>NUCLEOTIDE SEQUENCE [LARGE SCALE GENOMIC DNA]</scope>
    <source>
        <tissue evidence="2">The whole plant</tissue>
    </source>
</reference>